<dbReference type="SUPFAM" id="SSF53474">
    <property type="entry name" value="alpha/beta-Hydrolases"/>
    <property type="match status" value="1"/>
</dbReference>
<dbReference type="InterPro" id="IPR029058">
    <property type="entry name" value="AB_hydrolase_fold"/>
</dbReference>
<keyword evidence="5" id="KW-1133">Transmembrane helix</keyword>
<dbReference type="AlphaFoldDB" id="A0A516NU75"/>
<organism evidence="6 7">
    <name type="scientific">Nocardia otitidiscaviarum</name>
    <dbReference type="NCBI Taxonomy" id="1823"/>
    <lineage>
        <taxon>Bacteria</taxon>
        <taxon>Bacillati</taxon>
        <taxon>Actinomycetota</taxon>
        <taxon>Actinomycetes</taxon>
        <taxon>Mycobacteriales</taxon>
        <taxon>Nocardiaceae</taxon>
        <taxon>Nocardia</taxon>
    </lineage>
</organism>
<dbReference type="OrthoDB" id="4423762at2"/>
<evidence type="ECO:0000313" key="7">
    <source>
        <dbReference type="Proteomes" id="UP000317039"/>
    </source>
</evidence>
<dbReference type="GO" id="GO:0052689">
    <property type="term" value="F:carboxylic ester hydrolase activity"/>
    <property type="evidence" value="ECO:0007669"/>
    <property type="project" value="UniProtKB-KW"/>
</dbReference>
<sequence length="326" mass="34134">MPVTPRRRSARRSAPAGCLLFLAVVALIIVVVILLWYLLAGRLRLPGPTPPGPKEPTSQPASCPDVLMLSVPGTWESSSNDDPYNPSANPISLMLNISNPIRERFPNERVEVYTVPYVAQFSNPIAIPPDGQQSYNKSRSEGIARATDKLAQTHRDCPLTTYVIAGFSQGAVIAGDVAADIGAGKGPVPADKVLGVTVLADGRRVDGPGQAIEIGNAPPGVGAEVALKGLNVPGITMTGPRPGFGKLADRTYTICAPGDLICDSPDQALNPVNFLSSVGTLVRAAGNPVHSLYNGYVVDDSGTTATQWTVNWAAGLIEGAPHPPHS</sequence>
<dbReference type="GeneID" id="80336747"/>
<keyword evidence="3" id="KW-0378">Hydrolase</keyword>
<keyword evidence="4" id="KW-1015">Disulfide bond</keyword>
<comment type="similarity">
    <text evidence="1">Belongs to the cutinase family.</text>
</comment>
<evidence type="ECO:0000256" key="4">
    <source>
        <dbReference type="ARBA" id="ARBA00023157"/>
    </source>
</evidence>
<reference evidence="6 7" key="1">
    <citation type="submission" date="2019-07" db="EMBL/GenBank/DDBJ databases">
        <title>Complete Genome Sequence and Methylome Analysis of Nocardia otitidis-caviarum NEB252.</title>
        <authorList>
            <person name="Fomenkov A."/>
            <person name="Anton B.P."/>
            <person name="Vincze T."/>
            <person name="Roberts R.J."/>
        </authorList>
    </citation>
    <scope>NUCLEOTIDE SEQUENCE [LARGE SCALE GENOMIC DNA]</scope>
    <source>
        <strain evidence="6 7">NEB252</strain>
    </source>
</reference>
<evidence type="ECO:0000256" key="5">
    <source>
        <dbReference type="SAM" id="Phobius"/>
    </source>
</evidence>
<evidence type="ECO:0000256" key="1">
    <source>
        <dbReference type="ARBA" id="ARBA00007534"/>
    </source>
</evidence>
<dbReference type="EMBL" id="CP041695">
    <property type="protein sequence ID" value="QDP82466.1"/>
    <property type="molecule type" value="Genomic_DNA"/>
</dbReference>
<name>A0A516NU75_9NOCA</name>
<dbReference type="Pfam" id="PF01083">
    <property type="entry name" value="Cutinase"/>
    <property type="match status" value="1"/>
</dbReference>
<dbReference type="PANTHER" id="PTHR33630">
    <property type="entry name" value="CUTINASE RV1984C-RELATED-RELATED"/>
    <property type="match status" value="1"/>
</dbReference>
<dbReference type="Gene3D" id="3.40.50.1820">
    <property type="entry name" value="alpha/beta hydrolase"/>
    <property type="match status" value="1"/>
</dbReference>
<evidence type="ECO:0000313" key="6">
    <source>
        <dbReference type="EMBL" id="QDP82466.1"/>
    </source>
</evidence>
<feature type="transmembrane region" description="Helical" evidence="5">
    <location>
        <begin position="16"/>
        <end position="39"/>
    </location>
</feature>
<proteinExistence type="inferred from homology"/>
<protein>
    <submittedName>
        <fullName evidence="6">Cutinase family protein</fullName>
    </submittedName>
</protein>
<dbReference type="InterPro" id="IPR000675">
    <property type="entry name" value="Cutinase/axe"/>
</dbReference>
<dbReference type="PANTHER" id="PTHR33630:SF9">
    <property type="entry name" value="CUTINASE 4"/>
    <property type="match status" value="1"/>
</dbReference>
<keyword evidence="5" id="KW-0812">Transmembrane</keyword>
<gene>
    <name evidence="6" type="ORF">FOH10_30795</name>
</gene>
<accession>A0A516NU75</accession>
<dbReference type="SMART" id="SM01110">
    <property type="entry name" value="Cutinase"/>
    <property type="match status" value="1"/>
</dbReference>
<dbReference type="RefSeq" id="WP_039808477.1">
    <property type="nucleotide sequence ID" value="NZ_CP041695.1"/>
</dbReference>
<evidence type="ECO:0000256" key="2">
    <source>
        <dbReference type="ARBA" id="ARBA00022487"/>
    </source>
</evidence>
<keyword evidence="2" id="KW-0719">Serine esterase</keyword>
<dbReference type="KEGG" id="nod:FOH10_30795"/>
<dbReference type="Proteomes" id="UP000317039">
    <property type="component" value="Chromosome"/>
</dbReference>
<evidence type="ECO:0000256" key="3">
    <source>
        <dbReference type="ARBA" id="ARBA00022801"/>
    </source>
</evidence>
<keyword evidence="5" id="KW-0472">Membrane</keyword>